<dbReference type="InterPro" id="IPR020084">
    <property type="entry name" value="NUDIX_hydrolase_CS"/>
</dbReference>
<dbReference type="InterPro" id="IPR000086">
    <property type="entry name" value="NUDIX_hydrolase_dom"/>
</dbReference>
<sequence length="179" mass="20461">MKATSFANVLWTKHLSCHEKSAYRRAMLQRPSSRLLVLNNQDQVLLFRFEPKSGPLSGRIFWATPGGGVEDNETYEETALRELHEELGITRDHPGQQVAQRTVVLTLYNGNVVEADERYFMIRINEPAISDANWSLLEREVMAAHHWWSQTELRSTTEQVWPADLEDILVGAGAWQATL</sequence>
<evidence type="ECO:0000256" key="1">
    <source>
        <dbReference type="ARBA" id="ARBA00001946"/>
    </source>
</evidence>
<dbReference type="PANTHER" id="PTHR43046">
    <property type="entry name" value="GDP-MANNOSE MANNOSYL HYDROLASE"/>
    <property type="match status" value="1"/>
</dbReference>
<evidence type="ECO:0000313" key="6">
    <source>
        <dbReference type="EMBL" id="EJC84312.1"/>
    </source>
</evidence>
<evidence type="ECO:0000259" key="5">
    <source>
        <dbReference type="PROSITE" id="PS51462"/>
    </source>
</evidence>
<dbReference type="AlphaFoldDB" id="J0CKP8"/>
<keyword evidence="2 4" id="KW-0378">Hydrolase</keyword>
<evidence type="ECO:0000313" key="7">
    <source>
        <dbReference type="Proteomes" id="UP000005732"/>
    </source>
</evidence>
<dbReference type="PROSITE" id="PS51462">
    <property type="entry name" value="NUDIX"/>
    <property type="match status" value="1"/>
</dbReference>
<keyword evidence="3" id="KW-0460">Magnesium</keyword>
<feature type="domain" description="Nudix hydrolase" evidence="5">
    <location>
        <begin position="28"/>
        <end position="170"/>
    </location>
</feature>
<dbReference type="HOGENOM" id="CLU_100874_2_0_5"/>
<dbReference type="Gene3D" id="3.90.79.10">
    <property type="entry name" value="Nucleoside Triphosphate Pyrophosphohydrolase"/>
    <property type="match status" value="1"/>
</dbReference>
<dbReference type="EMBL" id="JH719393">
    <property type="protein sequence ID" value="EJC84312.1"/>
    <property type="molecule type" value="Genomic_DNA"/>
</dbReference>
<dbReference type="Pfam" id="PF00293">
    <property type="entry name" value="NUDIX"/>
    <property type="match status" value="1"/>
</dbReference>
<dbReference type="CDD" id="cd04685">
    <property type="entry name" value="NUDIX_Hydrolase"/>
    <property type="match status" value="1"/>
</dbReference>
<protein>
    <submittedName>
        <fullName evidence="6">ADP-ribose pyrophosphatase</fullName>
    </submittedName>
</protein>
<comment type="similarity">
    <text evidence="4">Belongs to the Nudix hydrolase family.</text>
</comment>
<accession>J0CKP8</accession>
<dbReference type="PANTHER" id="PTHR43046:SF12">
    <property type="entry name" value="GDP-MANNOSE MANNOSYL HYDROLASE"/>
    <property type="match status" value="1"/>
</dbReference>
<evidence type="ECO:0000256" key="2">
    <source>
        <dbReference type="ARBA" id="ARBA00022801"/>
    </source>
</evidence>
<dbReference type="InterPro" id="IPR020476">
    <property type="entry name" value="Nudix_hydrolase"/>
</dbReference>
<evidence type="ECO:0000256" key="3">
    <source>
        <dbReference type="ARBA" id="ARBA00022842"/>
    </source>
</evidence>
<dbReference type="SUPFAM" id="SSF55811">
    <property type="entry name" value="Nudix"/>
    <property type="match status" value="1"/>
</dbReference>
<reference evidence="6 7" key="1">
    <citation type="submission" date="2012-02" db="EMBL/GenBank/DDBJ databases">
        <title>Improved High-Quality Draft Sequence of Rhizobium leguminosarum bv. trifolii WSM2297.</title>
        <authorList>
            <consortium name="US DOE Joint Genome Institute"/>
            <person name="Lucas S."/>
            <person name="Han J."/>
            <person name="Lapidus A."/>
            <person name="Cheng J.-F."/>
            <person name="Goodwin L."/>
            <person name="Pitluck S."/>
            <person name="Peters L."/>
            <person name="Ovchinnikova G."/>
            <person name="Zhang X."/>
            <person name="Detter J.C."/>
            <person name="Han C."/>
            <person name="Tapia R."/>
            <person name="Land M."/>
            <person name="Hauser L."/>
            <person name="Kyrpides N."/>
            <person name="Ivanova N."/>
            <person name="Pagani I."/>
            <person name="Brau L."/>
            <person name="Yates R."/>
            <person name="O'Hara G."/>
            <person name="Rui T."/>
            <person name="Howieson J."/>
            <person name="Reeve W."/>
            <person name="Woyke T."/>
        </authorList>
    </citation>
    <scope>NUCLEOTIDE SEQUENCE [LARGE SCALE GENOMIC DNA]</scope>
    <source>
        <strain evidence="6 7">WSM2297</strain>
    </source>
</reference>
<name>J0CKP8_RHILT</name>
<evidence type="ECO:0000256" key="4">
    <source>
        <dbReference type="RuleBase" id="RU003476"/>
    </source>
</evidence>
<dbReference type="PROSITE" id="PS00893">
    <property type="entry name" value="NUDIX_BOX"/>
    <property type="match status" value="1"/>
</dbReference>
<dbReference type="Proteomes" id="UP000005732">
    <property type="component" value="Unassembled WGS sequence"/>
</dbReference>
<dbReference type="GO" id="GO:0016787">
    <property type="term" value="F:hydrolase activity"/>
    <property type="evidence" value="ECO:0007669"/>
    <property type="project" value="UniProtKB-KW"/>
</dbReference>
<dbReference type="PRINTS" id="PR00502">
    <property type="entry name" value="NUDIXFAMILY"/>
</dbReference>
<dbReference type="InterPro" id="IPR015797">
    <property type="entry name" value="NUDIX_hydrolase-like_dom_sf"/>
</dbReference>
<gene>
    <name evidence="6" type="ORF">Rleg4DRAFT_6129</name>
</gene>
<comment type="cofactor">
    <cofactor evidence="1">
        <name>Mg(2+)</name>
        <dbReference type="ChEBI" id="CHEBI:18420"/>
    </cofactor>
</comment>
<proteinExistence type="inferred from homology"/>
<organism evidence="6 7">
    <name type="scientific">Rhizobium leguminosarum bv. trifolii WSM2297</name>
    <dbReference type="NCBI Taxonomy" id="754762"/>
    <lineage>
        <taxon>Bacteria</taxon>
        <taxon>Pseudomonadati</taxon>
        <taxon>Pseudomonadota</taxon>
        <taxon>Alphaproteobacteria</taxon>
        <taxon>Hyphomicrobiales</taxon>
        <taxon>Rhizobiaceae</taxon>
        <taxon>Rhizobium/Agrobacterium group</taxon>
        <taxon>Rhizobium</taxon>
    </lineage>
</organism>
<dbReference type="RefSeq" id="WP_003577211.1">
    <property type="nucleotide sequence ID" value="NZ_JH719393.1"/>
</dbReference>